<feature type="domain" description="KTSC" evidence="1">
    <location>
        <begin position="7"/>
        <end position="64"/>
    </location>
</feature>
<dbReference type="InterPro" id="IPR025309">
    <property type="entry name" value="KTSC_dom"/>
</dbReference>
<gene>
    <name evidence="3" type="ORF">B0293_39100</name>
    <name evidence="2" type="ORF">C791_0342</name>
</gene>
<comment type="caution">
    <text evidence="2">The sequence shown here is derived from an EMBL/GenBank/DDBJ whole genome shotgun (WGS) entry which is preliminary data.</text>
</comment>
<reference evidence="3 5" key="2">
    <citation type="submission" date="2017-02" db="EMBL/GenBank/DDBJ databases">
        <title>Amycolatopsis azurea DSM 43854 draft genome.</title>
        <authorList>
            <person name="Mayilraj S."/>
        </authorList>
    </citation>
    <scope>NUCLEOTIDE SEQUENCE [LARGE SCALE GENOMIC DNA]</scope>
    <source>
        <strain evidence="3 5">DSM 43854</strain>
    </source>
</reference>
<dbReference type="AlphaFoldDB" id="M2PRM3"/>
<dbReference type="Pfam" id="PF13619">
    <property type="entry name" value="KTSC"/>
    <property type="match status" value="1"/>
</dbReference>
<evidence type="ECO:0000313" key="4">
    <source>
        <dbReference type="Proteomes" id="UP000014137"/>
    </source>
</evidence>
<evidence type="ECO:0000259" key="1">
    <source>
        <dbReference type="Pfam" id="PF13619"/>
    </source>
</evidence>
<organism evidence="2 4">
    <name type="scientific">Amycolatopsis azurea DSM 43854</name>
    <dbReference type="NCBI Taxonomy" id="1238180"/>
    <lineage>
        <taxon>Bacteria</taxon>
        <taxon>Bacillati</taxon>
        <taxon>Actinomycetota</taxon>
        <taxon>Actinomycetes</taxon>
        <taxon>Pseudonocardiales</taxon>
        <taxon>Pseudonocardiaceae</taxon>
        <taxon>Amycolatopsis</taxon>
    </lineage>
</organism>
<dbReference type="Proteomes" id="UP000014137">
    <property type="component" value="Unassembled WGS sequence"/>
</dbReference>
<protein>
    <submittedName>
        <fullName evidence="3">KTSC domain-containing protein</fullName>
    </submittedName>
</protein>
<proteinExistence type="predicted"/>
<sequence>MNRQSVTSTNIASIGYDPQTRTLEIEFHNGRVYQYSGVSEATATALLNAASHGQHFNLYVKDRYTTRRIA</sequence>
<evidence type="ECO:0000313" key="3">
    <source>
        <dbReference type="EMBL" id="OOC01202.1"/>
    </source>
</evidence>
<reference evidence="2 4" key="1">
    <citation type="submission" date="2012-10" db="EMBL/GenBank/DDBJ databases">
        <title>Genome assembly of Amycolatopsis azurea DSM 43854.</title>
        <authorList>
            <person name="Khatri I."/>
            <person name="Kaur I."/>
            <person name="Subramanian S."/>
            <person name="Mayilraj S."/>
        </authorList>
    </citation>
    <scope>NUCLEOTIDE SEQUENCE [LARGE SCALE GENOMIC DNA]</scope>
    <source>
        <strain evidence="2 4">DSM 43854</strain>
    </source>
</reference>
<dbReference type="EMBL" id="ANMG01000103">
    <property type="protein sequence ID" value="EMD22190.1"/>
    <property type="molecule type" value="Genomic_DNA"/>
</dbReference>
<dbReference type="OrthoDB" id="8450910at2"/>
<name>M2PRM3_9PSEU</name>
<dbReference type="Proteomes" id="UP000188551">
    <property type="component" value="Unassembled WGS sequence"/>
</dbReference>
<evidence type="ECO:0000313" key="5">
    <source>
        <dbReference type="Proteomes" id="UP000188551"/>
    </source>
</evidence>
<dbReference type="EMBL" id="MUXN01000030">
    <property type="protein sequence ID" value="OOC01202.1"/>
    <property type="molecule type" value="Genomic_DNA"/>
</dbReference>
<keyword evidence="5" id="KW-1185">Reference proteome</keyword>
<accession>M2PRM3</accession>
<evidence type="ECO:0000313" key="2">
    <source>
        <dbReference type="EMBL" id="EMD22190.1"/>
    </source>
</evidence>
<dbReference type="PATRIC" id="fig|1238180.3.peg.8073"/>